<dbReference type="EMBL" id="JANPWB010000001">
    <property type="protein sequence ID" value="KAJ1213416.1"/>
    <property type="molecule type" value="Genomic_DNA"/>
</dbReference>
<dbReference type="Proteomes" id="UP001066276">
    <property type="component" value="Chromosome 1_1"/>
</dbReference>
<protein>
    <submittedName>
        <fullName evidence="2">Uncharacterized protein</fullName>
    </submittedName>
</protein>
<comment type="caution">
    <text evidence="2">The sequence shown here is derived from an EMBL/GenBank/DDBJ whole genome shotgun (WGS) entry which is preliminary data.</text>
</comment>
<accession>A0AAV7WL21</accession>
<reference evidence="2" key="1">
    <citation type="journal article" date="2022" name="bioRxiv">
        <title>Sequencing and chromosome-scale assembly of the giantPleurodeles waltlgenome.</title>
        <authorList>
            <person name="Brown T."/>
            <person name="Elewa A."/>
            <person name="Iarovenko S."/>
            <person name="Subramanian E."/>
            <person name="Araus A.J."/>
            <person name="Petzold A."/>
            <person name="Susuki M."/>
            <person name="Suzuki K.-i.T."/>
            <person name="Hayashi T."/>
            <person name="Toyoda A."/>
            <person name="Oliveira C."/>
            <person name="Osipova E."/>
            <person name="Leigh N.D."/>
            <person name="Simon A."/>
            <person name="Yun M.H."/>
        </authorList>
    </citation>
    <scope>NUCLEOTIDE SEQUENCE</scope>
    <source>
        <strain evidence="2">20211129_DDA</strain>
        <tissue evidence="2">Liver</tissue>
    </source>
</reference>
<feature type="region of interest" description="Disordered" evidence="1">
    <location>
        <begin position="1"/>
        <end position="188"/>
    </location>
</feature>
<evidence type="ECO:0000313" key="3">
    <source>
        <dbReference type="Proteomes" id="UP001066276"/>
    </source>
</evidence>
<feature type="compositionally biased region" description="Polar residues" evidence="1">
    <location>
        <begin position="50"/>
        <end position="65"/>
    </location>
</feature>
<keyword evidence="3" id="KW-1185">Reference proteome</keyword>
<gene>
    <name evidence="2" type="ORF">NDU88_001053</name>
</gene>
<evidence type="ECO:0000313" key="2">
    <source>
        <dbReference type="EMBL" id="KAJ1213416.1"/>
    </source>
</evidence>
<dbReference type="AlphaFoldDB" id="A0AAV7WL21"/>
<name>A0AAV7WL21_PLEWA</name>
<sequence>MAVSSGAARGEHREAKPQSPPAVHSPKPGAPGRLTPQVFLPPHRAGQHCATGSLSARLQAVQTRSPPAAHSRQKSRGPRGPDKAPQPQGRGSPEWPKAARAAMSAGGPRPDLAAEQAPVTLSFPALHTRRERPQLSSSPRSRSARARAKVSARPARAAPGTSTSLGRSPAPKNFTGAPRGNHPGPPAP</sequence>
<evidence type="ECO:0000256" key="1">
    <source>
        <dbReference type="SAM" id="MobiDB-lite"/>
    </source>
</evidence>
<organism evidence="2 3">
    <name type="scientific">Pleurodeles waltl</name>
    <name type="common">Iberian ribbed newt</name>
    <dbReference type="NCBI Taxonomy" id="8319"/>
    <lineage>
        <taxon>Eukaryota</taxon>
        <taxon>Metazoa</taxon>
        <taxon>Chordata</taxon>
        <taxon>Craniata</taxon>
        <taxon>Vertebrata</taxon>
        <taxon>Euteleostomi</taxon>
        <taxon>Amphibia</taxon>
        <taxon>Batrachia</taxon>
        <taxon>Caudata</taxon>
        <taxon>Salamandroidea</taxon>
        <taxon>Salamandridae</taxon>
        <taxon>Pleurodelinae</taxon>
        <taxon>Pleurodeles</taxon>
    </lineage>
</organism>
<proteinExistence type="predicted"/>